<evidence type="ECO:0008006" key="4">
    <source>
        <dbReference type="Google" id="ProtNLM"/>
    </source>
</evidence>
<evidence type="ECO:0000313" key="3">
    <source>
        <dbReference type="Proteomes" id="UP000509742"/>
    </source>
</evidence>
<keyword evidence="1" id="KW-0175">Coiled coil</keyword>
<evidence type="ECO:0000256" key="1">
    <source>
        <dbReference type="SAM" id="Coils"/>
    </source>
</evidence>
<name>A0ABM7KZJ8_9HELI</name>
<feature type="coiled-coil region" evidence="1">
    <location>
        <begin position="71"/>
        <end position="105"/>
    </location>
</feature>
<gene>
    <name evidence="2" type="ORF">NHP190020_10120</name>
</gene>
<accession>A0ABM7KZJ8</accession>
<dbReference type="EMBL" id="AP023036">
    <property type="protein sequence ID" value="BCD45973.1"/>
    <property type="molecule type" value="Genomic_DNA"/>
</dbReference>
<organism evidence="2 3">
    <name type="scientific">Helicobacter suis</name>
    <dbReference type="NCBI Taxonomy" id="104628"/>
    <lineage>
        <taxon>Bacteria</taxon>
        <taxon>Pseudomonadati</taxon>
        <taxon>Campylobacterota</taxon>
        <taxon>Epsilonproteobacteria</taxon>
        <taxon>Campylobacterales</taxon>
        <taxon>Helicobacteraceae</taxon>
        <taxon>Helicobacter</taxon>
    </lineage>
</organism>
<dbReference type="RefSeq" id="WP_176486164.1">
    <property type="nucleotide sequence ID" value="NZ_AP023036.1"/>
</dbReference>
<sequence>MFKKFLVFCLLLIWGEGGKLGAADIRNGFFFGAELGIQSQALRSTSFLACPNCGLINGEPSGYSSLITNLTKGINEDIKEALSQLQNLQNLINATKNKSQNISDLTPLNPSSISDLGAPEQEISNDIARLASNLNLYPKSKQNQKVLSTYNQLLSQIKNLGKQLISEVNSYNNQLSNSKATYNQDKADYQNILSNYNTNIKNYTNDRNSLVPNINSASSASSVATSVQSIISDLKTMTSLDQSLTNQYNQYSNEGINNALAVAGTLKQGLQTGGQTYLGDLLEAIDSTLYNTNFDQLIAVTNWFKQMAKEIQEQCPQYMSDLLAVYRTTFSVINMTSAGHIPTAKEVFGNPPAKPSPPNLKFNYQNFSPQITSMQTVHLSLESMIQSIYSAQRFFQNMSYNAGILLGWQYFFSNHFGYSTYSDLGYGYVNSPLFKNNLSVFKSLQNVSIGLGANLIFDFNTPKNNSNPVFYGIFAGVQGGSTNWVLTGPVESWRASYNVDVDLGLRLQFNTNIIKWGVDIPVVPHEINWQSDYLDLGLDINAKDIGFFMTYEKLFMHRALGY</sequence>
<dbReference type="Proteomes" id="UP000509742">
    <property type="component" value="Chromosome"/>
</dbReference>
<reference evidence="2 3" key="1">
    <citation type="submission" date="2020-04" db="EMBL/GenBank/DDBJ databases">
        <title>Genomic analysis of gastric non-Helicobacter pylori Helicobacters isolated in Japan.</title>
        <authorList>
            <person name="Suzuki M."/>
            <person name="Rimbara E."/>
        </authorList>
    </citation>
    <scope>NUCLEOTIDE SEQUENCE [LARGE SCALE GENOMIC DNA]</scope>
    <source>
        <strain evidence="2 3">NHP19-0020</strain>
    </source>
</reference>
<protein>
    <recommendedName>
        <fullName evidence="4">Outer membrane protein</fullName>
    </recommendedName>
</protein>
<evidence type="ECO:0000313" key="2">
    <source>
        <dbReference type="EMBL" id="BCD45973.1"/>
    </source>
</evidence>
<keyword evidence="3" id="KW-1185">Reference proteome</keyword>
<proteinExistence type="predicted"/>